<sequence length="139" mass="14853">MVETAGVRGCSGVRSGIVTSGRCLSDRFWDRQHTTGSRQFGCFVLGCFTGGFWSSFQSLPYLDLLRLLLCSGLASAIVVAAFLSSLLLARSYCLGDRLRSLSIGRIGCCLTARSDLVARGDVVFSPPPSLSLGLERPLA</sequence>
<comment type="caution">
    <text evidence="1">The sequence shown here is derived from an EMBL/GenBank/DDBJ whole genome shotgun (WGS) entry which is preliminary data.</text>
</comment>
<keyword evidence="2" id="KW-1185">Reference proteome</keyword>
<dbReference type="EMBL" id="CM046394">
    <property type="protein sequence ID" value="KAI8547577.1"/>
    <property type="molecule type" value="Genomic_DNA"/>
</dbReference>
<gene>
    <name evidence="1" type="ORF">RHMOL_Rhmol07G0206800</name>
</gene>
<proteinExistence type="predicted"/>
<evidence type="ECO:0000313" key="1">
    <source>
        <dbReference type="EMBL" id="KAI8547577.1"/>
    </source>
</evidence>
<dbReference type="Proteomes" id="UP001062846">
    <property type="component" value="Chromosome 7"/>
</dbReference>
<reference evidence="1" key="1">
    <citation type="submission" date="2022-02" db="EMBL/GenBank/DDBJ databases">
        <title>Plant Genome Project.</title>
        <authorList>
            <person name="Zhang R.-G."/>
        </authorList>
    </citation>
    <scope>NUCLEOTIDE SEQUENCE</scope>
    <source>
        <strain evidence="1">AT1</strain>
    </source>
</reference>
<accession>A0ACC0N4B9</accession>
<organism evidence="1 2">
    <name type="scientific">Rhododendron molle</name>
    <name type="common">Chinese azalea</name>
    <name type="synonym">Azalea mollis</name>
    <dbReference type="NCBI Taxonomy" id="49168"/>
    <lineage>
        <taxon>Eukaryota</taxon>
        <taxon>Viridiplantae</taxon>
        <taxon>Streptophyta</taxon>
        <taxon>Embryophyta</taxon>
        <taxon>Tracheophyta</taxon>
        <taxon>Spermatophyta</taxon>
        <taxon>Magnoliopsida</taxon>
        <taxon>eudicotyledons</taxon>
        <taxon>Gunneridae</taxon>
        <taxon>Pentapetalae</taxon>
        <taxon>asterids</taxon>
        <taxon>Ericales</taxon>
        <taxon>Ericaceae</taxon>
        <taxon>Ericoideae</taxon>
        <taxon>Rhodoreae</taxon>
        <taxon>Rhododendron</taxon>
    </lineage>
</organism>
<name>A0ACC0N4B9_RHOML</name>
<evidence type="ECO:0000313" key="2">
    <source>
        <dbReference type="Proteomes" id="UP001062846"/>
    </source>
</evidence>
<protein>
    <submittedName>
        <fullName evidence="1">Uncharacterized protein</fullName>
    </submittedName>
</protein>